<comment type="cofactor">
    <cofactor evidence="1">
        <name>FAD</name>
        <dbReference type="ChEBI" id="CHEBI:57692"/>
    </cofactor>
</comment>
<comment type="pathway">
    <text evidence="2 7">One-carbon metabolism; tetrahydrofolate interconversion.</text>
</comment>
<evidence type="ECO:0000256" key="7">
    <source>
        <dbReference type="RuleBase" id="RU004254"/>
    </source>
</evidence>
<feature type="domain" description="MTHFR SAM-binding regulatory" evidence="8">
    <location>
        <begin position="388"/>
        <end position="649"/>
    </location>
</feature>
<evidence type="ECO:0000259" key="8">
    <source>
        <dbReference type="Pfam" id="PF21895"/>
    </source>
</evidence>
<evidence type="ECO:0000256" key="2">
    <source>
        <dbReference type="ARBA" id="ARBA00004777"/>
    </source>
</evidence>
<organism evidence="9 10">
    <name type="scientific">[Candida] anglica</name>
    <dbReference type="NCBI Taxonomy" id="148631"/>
    <lineage>
        <taxon>Eukaryota</taxon>
        <taxon>Fungi</taxon>
        <taxon>Dikarya</taxon>
        <taxon>Ascomycota</taxon>
        <taxon>Saccharomycotina</taxon>
        <taxon>Pichiomycetes</taxon>
        <taxon>Debaryomycetaceae</taxon>
        <taxon>Kurtzmaniella</taxon>
    </lineage>
</organism>
<evidence type="ECO:0000313" key="10">
    <source>
        <dbReference type="Proteomes" id="UP001497600"/>
    </source>
</evidence>
<dbReference type="Pfam" id="PF02219">
    <property type="entry name" value="MTHFR"/>
    <property type="match status" value="1"/>
</dbReference>
<accession>A0ABP0EKM2</accession>
<comment type="similarity">
    <text evidence="3">Belongs to the methylenetetrahydrofolate reductase family.</text>
</comment>
<gene>
    <name evidence="9" type="ORF">CAAN4_H13498</name>
</gene>
<protein>
    <recommendedName>
        <fullName evidence="8">MTHFR SAM-binding regulatory domain-containing protein</fullName>
    </recommendedName>
</protein>
<evidence type="ECO:0000256" key="4">
    <source>
        <dbReference type="ARBA" id="ARBA00022630"/>
    </source>
</evidence>
<reference evidence="9 10" key="1">
    <citation type="submission" date="2024-01" db="EMBL/GenBank/DDBJ databases">
        <authorList>
            <consortium name="Genoscope - CEA"/>
            <person name="William W."/>
        </authorList>
    </citation>
    <scope>NUCLEOTIDE SEQUENCE [LARGE SCALE GENOMIC DNA]</scope>
    <source>
        <strain evidence="9 10">29B2s-10</strain>
    </source>
</reference>
<dbReference type="CDD" id="cd00537">
    <property type="entry name" value="MTHFR"/>
    <property type="match status" value="1"/>
</dbReference>
<evidence type="ECO:0000256" key="3">
    <source>
        <dbReference type="ARBA" id="ARBA00006743"/>
    </source>
</evidence>
<evidence type="ECO:0000256" key="5">
    <source>
        <dbReference type="ARBA" id="ARBA00022827"/>
    </source>
</evidence>
<sequence length="652" mass="73038">MATVKEKIQSLKQDEKFISFEFFPPKTDGGFRNLLARLNRMSALNPLFVTVTWGAGGSTSEKSLELASMCQKSLNLTTVLHLTCTNTNKEIIDDALEKAKKNGVRNILALRGDPPRTEEYWTPNCDFNYAVDLVKYIKKQYGDYFCVGVAGYPEGHVDGSDASSQDPAKDIPYLVEKVEAGADFVITQLFFDADKFIKFENMLKQASPIFETVPLIPGLMPVTTYSVFSRATKLSHASVPLEISHRLRQVSNDDDQVKSMGVEILKDIISKIDSETNGRIKGYHFYCLNLEKAVASIVYESDVLRHVLSYSSDSLENDVFESDSESISEVSIPKRRRPSSIMNENNLAEDSSALLTPSSIKDGQKALVGKALNNEKKTLVDISTGKGVLGKEAVWDDFPNGRFGDSNSPAYGEIDGYGPTLKVQSPAQAMVKWGTPESIKDITKVFVSYLSGKIDMLPWVDSSLSAETALIQEELFELNHKGWFSLASQPAVDGCSSVDKIFGWGPKFGHIYQKSFVEIFIPKTEWNNVLKPRLQSSIDDLIVTYYLGDNKGNIESNFPLGRDGSSHSSKNAVTWGVFPSREVLQPTMIDIDSFKAWNEEAFILWLEWARCYKKDSTSYNLLNSIYEDYYLVSLIHHDFKDEYALWNALLDK</sequence>
<keyword evidence="4" id="KW-0285">Flavoprotein</keyword>
<evidence type="ECO:0000313" key="9">
    <source>
        <dbReference type="EMBL" id="CAK7921378.1"/>
    </source>
</evidence>
<keyword evidence="10" id="KW-1185">Reference proteome</keyword>
<dbReference type="SUPFAM" id="SSF51730">
    <property type="entry name" value="FAD-linked oxidoreductase"/>
    <property type="match status" value="1"/>
</dbReference>
<dbReference type="InterPro" id="IPR053806">
    <property type="entry name" value="MTHFR_C"/>
</dbReference>
<dbReference type="NCBIfam" id="TIGR00677">
    <property type="entry name" value="fadh2_euk"/>
    <property type="match status" value="1"/>
</dbReference>
<evidence type="ECO:0000256" key="6">
    <source>
        <dbReference type="ARBA" id="ARBA00023002"/>
    </source>
</evidence>
<keyword evidence="5" id="KW-0274">FAD</keyword>
<dbReference type="InterPro" id="IPR003171">
    <property type="entry name" value="Mehydrof_redctse-like"/>
</dbReference>
<dbReference type="Proteomes" id="UP001497600">
    <property type="component" value="Chromosome H"/>
</dbReference>
<evidence type="ECO:0000256" key="1">
    <source>
        <dbReference type="ARBA" id="ARBA00001974"/>
    </source>
</evidence>
<dbReference type="InterPro" id="IPR004621">
    <property type="entry name" value="Fadh2_euk"/>
</dbReference>
<dbReference type="Gene3D" id="3.20.20.220">
    <property type="match status" value="1"/>
</dbReference>
<dbReference type="PANTHER" id="PTHR45754">
    <property type="entry name" value="METHYLENETETRAHYDROFOLATE REDUCTASE"/>
    <property type="match status" value="1"/>
</dbReference>
<proteinExistence type="inferred from homology"/>
<name>A0ABP0EKM2_9ASCO</name>
<dbReference type="Pfam" id="PF21895">
    <property type="entry name" value="MTHFR_C"/>
    <property type="match status" value="1"/>
</dbReference>
<dbReference type="PANTHER" id="PTHR45754:SF1">
    <property type="entry name" value="METHYLENETETRAHYDROFOLATE REDUCTASE 1"/>
    <property type="match status" value="1"/>
</dbReference>
<keyword evidence="6" id="KW-0560">Oxidoreductase</keyword>
<dbReference type="InterPro" id="IPR029041">
    <property type="entry name" value="FAD-linked_oxidoreductase-like"/>
</dbReference>
<dbReference type="EMBL" id="OZ004260">
    <property type="protein sequence ID" value="CAK7921378.1"/>
    <property type="molecule type" value="Genomic_DNA"/>
</dbReference>